<evidence type="ECO:0000313" key="1">
    <source>
        <dbReference type="EMBL" id="KAK0714562.1"/>
    </source>
</evidence>
<keyword evidence="2" id="KW-1185">Reference proteome</keyword>
<dbReference type="AlphaFoldDB" id="A0AA40DV34"/>
<dbReference type="EMBL" id="JAUKUA010000004">
    <property type="protein sequence ID" value="KAK0714562.1"/>
    <property type="molecule type" value="Genomic_DNA"/>
</dbReference>
<name>A0AA40DV34_9PEZI</name>
<dbReference type="Proteomes" id="UP001172102">
    <property type="component" value="Unassembled WGS sequence"/>
</dbReference>
<sequence>MLPLLRVASDKRRAGRLAHDRMREFKDVKAAWAAQGGKGGGEAPRAGELVVFLPRAGSVGEGERGKGGDSAGG</sequence>
<gene>
    <name evidence="1" type="ORF">B0H67DRAFT_578476</name>
</gene>
<protein>
    <submittedName>
        <fullName evidence="1">Uncharacterized protein</fullName>
    </submittedName>
</protein>
<accession>A0AA40DV34</accession>
<comment type="caution">
    <text evidence="1">The sequence shown here is derived from an EMBL/GenBank/DDBJ whole genome shotgun (WGS) entry which is preliminary data.</text>
</comment>
<evidence type="ECO:0000313" key="2">
    <source>
        <dbReference type="Proteomes" id="UP001172102"/>
    </source>
</evidence>
<proteinExistence type="predicted"/>
<reference evidence="1" key="1">
    <citation type="submission" date="2023-06" db="EMBL/GenBank/DDBJ databases">
        <title>Genome-scale phylogeny and comparative genomics of the fungal order Sordariales.</title>
        <authorList>
            <consortium name="Lawrence Berkeley National Laboratory"/>
            <person name="Hensen N."/>
            <person name="Bonometti L."/>
            <person name="Westerberg I."/>
            <person name="Brannstrom I.O."/>
            <person name="Guillou S."/>
            <person name="Cros-Aarteil S."/>
            <person name="Calhoun S."/>
            <person name="Haridas S."/>
            <person name="Kuo A."/>
            <person name="Mondo S."/>
            <person name="Pangilinan J."/>
            <person name="Riley R."/>
            <person name="Labutti K."/>
            <person name="Andreopoulos B."/>
            <person name="Lipzen A."/>
            <person name="Chen C."/>
            <person name="Yanf M."/>
            <person name="Daum C."/>
            <person name="Ng V."/>
            <person name="Clum A."/>
            <person name="Steindorff A."/>
            <person name="Ohm R."/>
            <person name="Martin F."/>
            <person name="Silar P."/>
            <person name="Natvig D."/>
            <person name="Lalanne C."/>
            <person name="Gautier V."/>
            <person name="Ament-Velasquez S.L."/>
            <person name="Kruys A."/>
            <person name="Hutchinson M.I."/>
            <person name="Powell A.J."/>
            <person name="Barry K."/>
            <person name="Miller A.N."/>
            <person name="Grigoriev I.V."/>
            <person name="Debuchy R."/>
            <person name="Gladieux P."/>
            <person name="Thoren M.H."/>
            <person name="Johannesson H."/>
        </authorList>
    </citation>
    <scope>NUCLEOTIDE SEQUENCE</scope>
    <source>
        <strain evidence="1">SMH4607-1</strain>
    </source>
</reference>
<organism evidence="1 2">
    <name type="scientific">Lasiosphaeris hirsuta</name>
    <dbReference type="NCBI Taxonomy" id="260670"/>
    <lineage>
        <taxon>Eukaryota</taxon>
        <taxon>Fungi</taxon>
        <taxon>Dikarya</taxon>
        <taxon>Ascomycota</taxon>
        <taxon>Pezizomycotina</taxon>
        <taxon>Sordariomycetes</taxon>
        <taxon>Sordariomycetidae</taxon>
        <taxon>Sordariales</taxon>
        <taxon>Lasiosphaeriaceae</taxon>
        <taxon>Lasiosphaeris</taxon>
    </lineage>
</organism>